<dbReference type="EMBL" id="FCOX02000024">
    <property type="protein sequence ID" value="SAK86025.1"/>
    <property type="molecule type" value="Genomic_DNA"/>
</dbReference>
<keyword evidence="2" id="KW-1185">Reference proteome</keyword>
<proteinExistence type="predicted"/>
<accession>A0A158CUJ6</accession>
<dbReference type="PANTHER" id="PTHR37943">
    <property type="entry name" value="PROTEIN VES"/>
    <property type="match status" value="1"/>
</dbReference>
<dbReference type="Pfam" id="PF05962">
    <property type="entry name" value="HutD"/>
    <property type="match status" value="1"/>
</dbReference>
<comment type="caution">
    <text evidence="1">The sequence shown here is derived from an EMBL/GenBank/DDBJ whole genome shotgun (WGS) entry which is preliminary data.</text>
</comment>
<evidence type="ECO:0000313" key="1">
    <source>
        <dbReference type="EMBL" id="SAK86025.1"/>
    </source>
</evidence>
<evidence type="ECO:0008006" key="3">
    <source>
        <dbReference type="Google" id="ProtNLM"/>
    </source>
</evidence>
<dbReference type="InterPro" id="IPR014710">
    <property type="entry name" value="RmlC-like_jellyroll"/>
</dbReference>
<dbReference type="AlphaFoldDB" id="A0A158CUJ6"/>
<dbReference type="Proteomes" id="UP000071859">
    <property type="component" value="Unassembled WGS sequence"/>
</dbReference>
<dbReference type="InterPro" id="IPR011051">
    <property type="entry name" value="RmlC_Cupin_sf"/>
</dbReference>
<gene>
    <name evidence="1" type="ORF">AWB78_04394</name>
</gene>
<protein>
    <recommendedName>
        <fullName evidence="3">HutD family protein</fullName>
    </recommendedName>
</protein>
<dbReference type="RefSeq" id="WP_062607915.1">
    <property type="nucleotide sequence ID" value="NZ_FCOX02000024.1"/>
</dbReference>
<dbReference type="SUPFAM" id="SSF51182">
    <property type="entry name" value="RmlC-like cupins"/>
    <property type="match status" value="1"/>
</dbReference>
<dbReference type="Gene3D" id="2.60.120.10">
    <property type="entry name" value="Jelly Rolls"/>
    <property type="match status" value="1"/>
</dbReference>
<organism evidence="1 2">
    <name type="scientific">Caballeronia calidae</name>
    <dbReference type="NCBI Taxonomy" id="1777139"/>
    <lineage>
        <taxon>Bacteria</taxon>
        <taxon>Pseudomonadati</taxon>
        <taxon>Pseudomonadota</taxon>
        <taxon>Betaproteobacteria</taxon>
        <taxon>Burkholderiales</taxon>
        <taxon>Burkholderiaceae</taxon>
        <taxon>Caballeronia</taxon>
    </lineage>
</organism>
<sequence length="188" mass="20449">MSDMETLSLGSIAPELWRNGGGVTRTLAREGDEWRVSIAEVQKDGSYSRFEGLSRISFVLRGDGVVLRDADHAIELLPRQAMEYDGDTPWQATLIDGPVSVLNVMSKRGRYRVKVTSVTRSIAVEPGRAAVVLALGTGCRLNIQPDDAHELNPGNAAIFRTLGAALRIEAQRDSTDLLIVITIEPVHG</sequence>
<reference evidence="1" key="1">
    <citation type="submission" date="2016-01" db="EMBL/GenBank/DDBJ databases">
        <authorList>
            <person name="Peeters C."/>
        </authorList>
    </citation>
    <scope>NUCLEOTIDE SEQUENCE</scope>
    <source>
        <strain evidence="1">LMG 29321</strain>
    </source>
</reference>
<evidence type="ECO:0000313" key="2">
    <source>
        <dbReference type="Proteomes" id="UP000071859"/>
    </source>
</evidence>
<dbReference type="InterPro" id="IPR010282">
    <property type="entry name" value="Uncharacterised_HutD/Ves"/>
</dbReference>
<dbReference type="PANTHER" id="PTHR37943:SF1">
    <property type="entry name" value="PROTEIN VES"/>
    <property type="match status" value="1"/>
</dbReference>
<name>A0A158CUJ6_9BURK</name>
<dbReference type="OrthoDB" id="9800082at2"/>